<dbReference type="InterPro" id="IPR032135">
    <property type="entry name" value="DUF4817"/>
</dbReference>
<organism evidence="2 3">
    <name type="scientific">Trachymyrmex cornetzi</name>
    <dbReference type="NCBI Taxonomy" id="471704"/>
    <lineage>
        <taxon>Eukaryota</taxon>
        <taxon>Metazoa</taxon>
        <taxon>Ecdysozoa</taxon>
        <taxon>Arthropoda</taxon>
        <taxon>Hexapoda</taxon>
        <taxon>Insecta</taxon>
        <taxon>Pterygota</taxon>
        <taxon>Neoptera</taxon>
        <taxon>Endopterygota</taxon>
        <taxon>Hymenoptera</taxon>
        <taxon>Apocrita</taxon>
        <taxon>Aculeata</taxon>
        <taxon>Formicoidea</taxon>
        <taxon>Formicidae</taxon>
        <taxon>Myrmicinae</taxon>
        <taxon>Trachymyrmex</taxon>
    </lineage>
</organism>
<dbReference type="AlphaFoldDB" id="A0A151J9R2"/>
<sequence length="56" mass="6417">MSDYTPSEIVDMIMVLGETQNNFAAAARLYAQRFSNRRHSNIVTIRDLAARARDMQ</sequence>
<evidence type="ECO:0000313" key="3">
    <source>
        <dbReference type="Proteomes" id="UP000078492"/>
    </source>
</evidence>
<proteinExistence type="predicted"/>
<feature type="domain" description="DUF4817" evidence="1">
    <location>
        <begin position="8"/>
        <end position="48"/>
    </location>
</feature>
<dbReference type="Pfam" id="PF16087">
    <property type="entry name" value="DUF4817"/>
    <property type="match status" value="1"/>
</dbReference>
<dbReference type="EMBL" id="KQ979379">
    <property type="protein sequence ID" value="KYN21774.1"/>
    <property type="molecule type" value="Genomic_DNA"/>
</dbReference>
<keyword evidence="3" id="KW-1185">Reference proteome</keyword>
<protein>
    <recommendedName>
        <fullName evidence="1">DUF4817 domain-containing protein</fullName>
    </recommendedName>
</protein>
<evidence type="ECO:0000313" key="2">
    <source>
        <dbReference type="EMBL" id="KYN21774.1"/>
    </source>
</evidence>
<dbReference type="Proteomes" id="UP000078492">
    <property type="component" value="Unassembled WGS sequence"/>
</dbReference>
<evidence type="ECO:0000259" key="1">
    <source>
        <dbReference type="Pfam" id="PF16087"/>
    </source>
</evidence>
<accession>A0A151J9R2</accession>
<reference evidence="2 3" key="1">
    <citation type="submission" date="2015-09" db="EMBL/GenBank/DDBJ databases">
        <title>Trachymyrmex cornetzi WGS genome.</title>
        <authorList>
            <person name="Nygaard S."/>
            <person name="Hu H."/>
            <person name="Boomsma J."/>
            <person name="Zhang G."/>
        </authorList>
    </citation>
    <scope>NUCLEOTIDE SEQUENCE [LARGE SCALE GENOMIC DNA]</scope>
    <source>
        <strain evidence="2">Tcor2-1</strain>
        <tissue evidence="2">Whole body</tissue>
    </source>
</reference>
<name>A0A151J9R2_9HYME</name>
<gene>
    <name evidence="2" type="ORF">ALC57_05848</name>
</gene>